<dbReference type="OrthoDB" id="10509601at2759"/>
<evidence type="ECO:0000256" key="1">
    <source>
        <dbReference type="SAM" id="MobiDB-lite"/>
    </source>
</evidence>
<evidence type="ECO:0000313" key="2">
    <source>
        <dbReference type="EMBL" id="KWX14949.1"/>
    </source>
</evidence>
<feature type="compositionally biased region" description="Polar residues" evidence="1">
    <location>
        <begin position="121"/>
        <end position="145"/>
    </location>
</feature>
<gene>
    <name evidence="2" type="ORF">QR46_1006</name>
</gene>
<dbReference type="EMBL" id="JXTI01000018">
    <property type="protein sequence ID" value="KWX14949.1"/>
    <property type="molecule type" value="Genomic_DNA"/>
</dbReference>
<accession>A0A132NXZ7</accession>
<feature type="region of interest" description="Disordered" evidence="1">
    <location>
        <begin position="178"/>
        <end position="197"/>
    </location>
</feature>
<dbReference type="VEuPathDB" id="GiardiaDB:QR46_1006"/>
<reference evidence="2 3" key="1">
    <citation type="journal article" date="2015" name="Mol. Biochem. Parasitol.">
        <title>Identification of polymorphic genes for use in assemblage B genotyping assays through comparative genomics of multiple assemblage B Giardia duodenalis isolates.</title>
        <authorList>
            <person name="Wielinga C."/>
            <person name="Thompson R.C."/>
            <person name="Monis P."/>
            <person name="Ryan U."/>
        </authorList>
    </citation>
    <scope>NUCLEOTIDE SEQUENCE [LARGE SCALE GENOMIC DNA]</scope>
    <source>
        <strain evidence="2 3">BAH15c1</strain>
    </source>
</reference>
<comment type="caution">
    <text evidence="2">The sequence shown here is derived from an EMBL/GenBank/DDBJ whole genome shotgun (WGS) entry which is preliminary data.</text>
</comment>
<organism evidence="2 3">
    <name type="scientific">Giardia duodenalis assemblage B</name>
    <dbReference type="NCBI Taxonomy" id="1394984"/>
    <lineage>
        <taxon>Eukaryota</taxon>
        <taxon>Metamonada</taxon>
        <taxon>Diplomonadida</taxon>
        <taxon>Hexamitidae</taxon>
        <taxon>Giardiinae</taxon>
        <taxon>Giardia</taxon>
    </lineage>
</organism>
<dbReference type="Proteomes" id="UP000070089">
    <property type="component" value="Unassembled WGS sequence"/>
</dbReference>
<feature type="region of interest" description="Disordered" evidence="1">
    <location>
        <begin position="66"/>
        <end position="106"/>
    </location>
</feature>
<name>A0A132NXZ7_GIAIN</name>
<feature type="region of interest" description="Disordered" evidence="1">
    <location>
        <begin position="120"/>
        <end position="145"/>
    </location>
</feature>
<evidence type="ECO:0000313" key="3">
    <source>
        <dbReference type="Proteomes" id="UP000070089"/>
    </source>
</evidence>
<protein>
    <submittedName>
        <fullName evidence="2">Uncharacterized protein</fullName>
    </submittedName>
</protein>
<feature type="compositionally biased region" description="Polar residues" evidence="1">
    <location>
        <begin position="182"/>
        <end position="197"/>
    </location>
</feature>
<proteinExistence type="predicted"/>
<sequence>MLCSFFSYKDNSLMPDEHYLAPIIRAFLTTQAGIQLLDEPANQPNDSRCKDSRIFLKPSETNHEAAHLESNYQNVNQARPGERESSYSAQRSHKEHSPASQAMGLPWSNLSVSKHRKIGANNLTVGTNRSGLSKTSGNKVSSVSTPLLPQSHKRLLTVQSSQLNKSLVLKNDARSASLAAAENSTVPARSTGSSGYF</sequence>
<dbReference type="AlphaFoldDB" id="A0A132NXZ7"/>